<name>A0A4V6DDU1_SETVI</name>
<keyword evidence="2" id="KW-1185">Reference proteome</keyword>
<proteinExistence type="predicted"/>
<evidence type="ECO:0000313" key="2">
    <source>
        <dbReference type="Proteomes" id="UP000298652"/>
    </source>
</evidence>
<reference evidence="1" key="1">
    <citation type="submission" date="2019-03" db="EMBL/GenBank/DDBJ databases">
        <title>WGS assembly of Setaria viridis.</title>
        <authorList>
            <person name="Huang P."/>
            <person name="Jenkins J."/>
            <person name="Grimwood J."/>
            <person name="Barry K."/>
            <person name="Healey A."/>
            <person name="Mamidi S."/>
            <person name="Sreedasyam A."/>
            <person name="Shu S."/>
            <person name="Feldman M."/>
            <person name="Wu J."/>
            <person name="Yu Y."/>
            <person name="Chen C."/>
            <person name="Johnson J."/>
            <person name="Rokhsar D."/>
            <person name="Baxter I."/>
            <person name="Schmutz J."/>
            <person name="Brutnell T."/>
            <person name="Kellogg E."/>
        </authorList>
    </citation>
    <scope>NUCLEOTIDE SEQUENCE [LARGE SCALE GENOMIC DNA]</scope>
</reference>
<sequence>MNEAVSRNKQLESNSPFNPKCSFVCCILFENKGWMSKPCSVFFAACSWKSPDYSRSGFVLKLVPKIK</sequence>
<organism evidence="1 2">
    <name type="scientific">Setaria viridis</name>
    <name type="common">Green bristlegrass</name>
    <name type="synonym">Setaria italica subsp. viridis</name>
    <dbReference type="NCBI Taxonomy" id="4556"/>
    <lineage>
        <taxon>Eukaryota</taxon>
        <taxon>Viridiplantae</taxon>
        <taxon>Streptophyta</taxon>
        <taxon>Embryophyta</taxon>
        <taxon>Tracheophyta</taxon>
        <taxon>Spermatophyta</taxon>
        <taxon>Magnoliopsida</taxon>
        <taxon>Liliopsida</taxon>
        <taxon>Poales</taxon>
        <taxon>Poaceae</taxon>
        <taxon>PACMAD clade</taxon>
        <taxon>Panicoideae</taxon>
        <taxon>Panicodae</taxon>
        <taxon>Paniceae</taxon>
        <taxon>Cenchrinae</taxon>
        <taxon>Setaria</taxon>
    </lineage>
</organism>
<dbReference type="Proteomes" id="UP000298652">
    <property type="component" value="Chromosome 1"/>
</dbReference>
<accession>A0A4V6DDU1</accession>
<evidence type="ECO:0000313" key="1">
    <source>
        <dbReference type="EMBL" id="TKW41836.1"/>
    </source>
</evidence>
<protein>
    <submittedName>
        <fullName evidence="1">Uncharacterized protein</fullName>
    </submittedName>
</protein>
<dbReference type="Gramene" id="TKW41836">
    <property type="protein sequence ID" value="TKW41836"/>
    <property type="gene ID" value="SEVIR_1G343550v2"/>
</dbReference>
<gene>
    <name evidence="1" type="ORF">SEVIR_1G343550v2</name>
</gene>
<dbReference type="AlphaFoldDB" id="A0A4V6DDU1"/>
<dbReference type="EMBL" id="CM016552">
    <property type="protein sequence ID" value="TKW41836.1"/>
    <property type="molecule type" value="Genomic_DNA"/>
</dbReference>